<keyword evidence="4 5" id="KW-0720">Serine protease</keyword>
<evidence type="ECO:0000313" key="9">
    <source>
        <dbReference type="Proteomes" id="UP000000323"/>
    </source>
</evidence>
<feature type="active site" description="Charge relay system" evidence="5">
    <location>
        <position position="200"/>
    </location>
</feature>
<evidence type="ECO:0000313" key="8">
    <source>
        <dbReference type="EMBL" id="ACZ42200.1"/>
    </source>
</evidence>
<proteinExistence type="inferred from homology"/>
<evidence type="ECO:0000256" key="1">
    <source>
        <dbReference type="ARBA" id="ARBA00011073"/>
    </source>
</evidence>
<dbReference type="InterPro" id="IPR023827">
    <property type="entry name" value="Peptidase_S8_Asp-AS"/>
</dbReference>
<evidence type="ECO:0000256" key="4">
    <source>
        <dbReference type="ARBA" id="ARBA00022825"/>
    </source>
</evidence>
<evidence type="ECO:0000256" key="3">
    <source>
        <dbReference type="ARBA" id="ARBA00022801"/>
    </source>
</evidence>
<evidence type="ECO:0000256" key="5">
    <source>
        <dbReference type="PROSITE-ProRule" id="PRU01240"/>
    </source>
</evidence>
<gene>
    <name evidence="8" type="ordered locus">Tter_1292</name>
</gene>
<dbReference type="PANTHER" id="PTHR43806:SF11">
    <property type="entry name" value="CEREVISIN-RELATED"/>
    <property type="match status" value="1"/>
</dbReference>
<dbReference type="InterPro" id="IPR000209">
    <property type="entry name" value="Peptidase_S8/S53_dom"/>
</dbReference>
<evidence type="ECO:0000256" key="6">
    <source>
        <dbReference type="RuleBase" id="RU003355"/>
    </source>
</evidence>
<dbReference type="PROSITE" id="PS00138">
    <property type="entry name" value="SUBTILASE_SER"/>
    <property type="match status" value="1"/>
</dbReference>
<dbReference type="Gene3D" id="2.60.40.1120">
    <property type="entry name" value="Carboxypeptidase-like, regulatory domain"/>
    <property type="match status" value="1"/>
</dbReference>
<dbReference type="AlphaFoldDB" id="D1CBN5"/>
<dbReference type="PROSITE" id="PS00137">
    <property type="entry name" value="SUBTILASE_HIS"/>
    <property type="match status" value="1"/>
</dbReference>
<dbReference type="InterPro" id="IPR015500">
    <property type="entry name" value="Peptidase_S8_subtilisin-rel"/>
</dbReference>
<dbReference type="Pfam" id="PF00082">
    <property type="entry name" value="Peptidase_S8"/>
    <property type="match status" value="1"/>
</dbReference>
<keyword evidence="3 5" id="KW-0378">Hydrolase</keyword>
<dbReference type="InterPro" id="IPR022398">
    <property type="entry name" value="Peptidase_S8_His-AS"/>
</dbReference>
<dbReference type="PRINTS" id="PR00723">
    <property type="entry name" value="SUBTILISIN"/>
</dbReference>
<dbReference type="SUPFAM" id="SSF49464">
    <property type="entry name" value="Carboxypeptidase regulatory domain-like"/>
    <property type="match status" value="1"/>
</dbReference>
<dbReference type="KEGG" id="ttr:Tter_1292"/>
<dbReference type="InterPro" id="IPR050131">
    <property type="entry name" value="Peptidase_S8_subtilisin-like"/>
</dbReference>
<accession>D1CBN5</accession>
<feature type="active site" description="Charge relay system" evidence="5">
    <location>
        <position position="453"/>
    </location>
</feature>
<dbReference type="Proteomes" id="UP000000323">
    <property type="component" value="Chromosome 1"/>
</dbReference>
<dbReference type="PROSITE" id="PS00136">
    <property type="entry name" value="SUBTILASE_ASP"/>
    <property type="match status" value="1"/>
</dbReference>
<dbReference type="SUPFAM" id="SSF52743">
    <property type="entry name" value="Subtilisin-like"/>
    <property type="match status" value="1"/>
</dbReference>
<dbReference type="InterPro" id="IPR008969">
    <property type="entry name" value="CarboxyPept-like_regulatory"/>
</dbReference>
<organism evidence="8 9">
    <name type="scientific">Thermobaculum terrenum (strain ATCC BAA-798 / CCMEE 7001 / YNP1)</name>
    <dbReference type="NCBI Taxonomy" id="525904"/>
    <lineage>
        <taxon>Bacteria</taxon>
        <taxon>Bacillati</taxon>
        <taxon>Chloroflexota</taxon>
        <taxon>Chloroflexia</taxon>
        <taxon>Candidatus Thermobaculales</taxon>
        <taxon>Candidatus Thermobaculaceae</taxon>
        <taxon>Thermobaculum</taxon>
    </lineage>
</organism>
<dbReference type="PANTHER" id="PTHR43806">
    <property type="entry name" value="PEPTIDASE S8"/>
    <property type="match status" value="1"/>
</dbReference>
<dbReference type="PROSITE" id="PS51892">
    <property type="entry name" value="SUBTILASE"/>
    <property type="match status" value="1"/>
</dbReference>
<dbReference type="Gene3D" id="3.40.50.200">
    <property type="entry name" value="Peptidase S8/S53 domain"/>
    <property type="match status" value="1"/>
</dbReference>
<keyword evidence="9" id="KW-1185">Reference proteome</keyword>
<evidence type="ECO:0000256" key="2">
    <source>
        <dbReference type="ARBA" id="ARBA00022670"/>
    </source>
</evidence>
<dbReference type="eggNOG" id="COG1404">
    <property type="taxonomic scope" value="Bacteria"/>
</dbReference>
<dbReference type="HOGENOM" id="CLU_318543_0_0_0"/>
<dbReference type="RefSeq" id="WP_012875235.1">
    <property type="nucleotide sequence ID" value="NC_013525.1"/>
</dbReference>
<dbReference type="STRING" id="525904.Tter_1292"/>
<dbReference type="InterPro" id="IPR023828">
    <property type="entry name" value="Peptidase_S8_Ser-AS"/>
</dbReference>
<sequence length="913" mass="98603">MQYSQANFYARVCALLCILTLTVAIAGQISPSRAAGNDHIEQNLRSLRQNLNEVKSQLVVVFSSRISVEQARNKIRATGGKITKSSTRFRRTYLAVYPDAQAASRAYNLLKADSNTVNIFFNRKIKVPSDIPGLPVSISKQARRDFSSTKPAWENQGASETLSPQAIPGNLGTFQWSLQRIGYDLAPSPTSNAPVVAVIDTGVDYNHPDIEPNYMPCPAALAQAGFYCDVIDQDNDPMDAVGHGTHVAGIIAAADDSFGTTGVSPKSKILAVRIFDDLGYTDLMTIFAALDYVRLAKTQIPDLKVANMSWGGYADIGSPEYQEMAARISALRNSGILPVASAGNDSDNPSQYLAVVSGEKIVPIPAALPGVLSVAATDYNDYRAFFSNYSTPIKLNDCQKIIPPGDYDPGFVQCSPDNTYTNLTYNLAQIAAPGWQVLAPTLRGQYVEFSGTSMASPMVAGAAARVMSQYPAMTVGQVQDRLISTGQSLGISKGFPIATPRLDLRRALGVSGTGITGRVVDGFTGIPIANATVSIKYGNTQLATTTTDKAGFYTFSGLAGSRTYTITANRAGYIANSRNANTVSGQYLDPGDLSLAPLRNDGSYTFMLEWNNVATGFYEWQSAYFLARGYPWPVNPASMPMALLDTYISVPAISEPNDVFVYNPLNKGTTATYPYVKVLHDSEYDITPHEGAIVRQLSPSGKIRYGVEWLSPGGYTRPNAMVSIYRNGVLLRRAQLSLSNAPTDGTSANASRRYAHWALYAINSQGNLSNAFGESNGQRSSYHYWVYRNGNIPGVPGPGVGQPLTAYLELADGVSGGPLPGCNGDCADVYRYRMVEGRTYSFTLSRPASTSFQLELYAPNATSIAETIPIKIGEENGDTVTLQYTVPRGRTGTYYLAVVDYMGSGPYTLVRQR</sequence>
<keyword evidence="2 5" id="KW-0645">Protease</keyword>
<dbReference type="GO" id="GO:0006508">
    <property type="term" value="P:proteolysis"/>
    <property type="evidence" value="ECO:0007669"/>
    <property type="project" value="UniProtKB-KW"/>
</dbReference>
<feature type="active site" description="Charge relay system" evidence="5">
    <location>
        <position position="243"/>
    </location>
</feature>
<feature type="domain" description="Peptidase S8/S53" evidence="7">
    <location>
        <begin position="192"/>
        <end position="486"/>
    </location>
</feature>
<reference evidence="9" key="1">
    <citation type="journal article" date="2010" name="Stand. Genomic Sci.">
        <title>Complete genome sequence of 'Thermobaculum terrenum' type strain (YNP1).</title>
        <authorList>
            <person name="Kiss H."/>
            <person name="Cleland D."/>
            <person name="Lapidus A."/>
            <person name="Lucas S."/>
            <person name="Glavina Del Rio T."/>
            <person name="Nolan M."/>
            <person name="Tice H."/>
            <person name="Han C."/>
            <person name="Goodwin L."/>
            <person name="Pitluck S."/>
            <person name="Liolios K."/>
            <person name="Ivanova N."/>
            <person name="Mavromatis K."/>
            <person name="Ovchinnikova G."/>
            <person name="Pati A."/>
            <person name="Chen A."/>
            <person name="Palaniappan K."/>
            <person name="Land M."/>
            <person name="Hauser L."/>
            <person name="Chang Y."/>
            <person name="Jeffries C."/>
            <person name="Lu M."/>
            <person name="Brettin T."/>
            <person name="Detter J."/>
            <person name="Goker M."/>
            <person name="Tindall B."/>
            <person name="Beck B."/>
            <person name="McDermott T."/>
            <person name="Woyke T."/>
            <person name="Bristow J."/>
            <person name="Eisen J."/>
            <person name="Markowitz V."/>
            <person name="Hugenholtz P."/>
            <person name="Kyrpides N."/>
            <person name="Klenk H."/>
            <person name="Cheng J."/>
        </authorList>
    </citation>
    <scope>NUCLEOTIDE SEQUENCE [LARGE SCALE GENOMIC DNA]</scope>
    <source>
        <strain evidence="9">ATCC BAA-798 / YNP1</strain>
    </source>
</reference>
<dbReference type="Pfam" id="PF13620">
    <property type="entry name" value="CarboxypepD_reg"/>
    <property type="match status" value="1"/>
</dbReference>
<dbReference type="GO" id="GO:0004252">
    <property type="term" value="F:serine-type endopeptidase activity"/>
    <property type="evidence" value="ECO:0007669"/>
    <property type="project" value="UniProtKB-UniRule"/>
</dbReference>
<dbReference type="InterPro" id="IPR036852">
    <property type="entry name" value="Peptidase_S8/S53_dom_sf"/>
</dbReference>
<name>D1CBN5_THET1</name>
<dbReference type="EMBL" id="CP001825">
    <property type="protein sequence ID" value="ACZ42200.1"/>
    <property type="molecule type" value="Genomic_DNA"/>
</dbReference>
<comment type="similarity">
    <text evidence="1 5 6">Belongs to the peptidase S8 family.</text>
</comment>
<dbReference type="Gene3D" id="2.60.120.380">
    <property type="match status" value="1"/>
</dbReference>
<evidence type="ECO:0000259" key="7">
    <source>
        <dbReference type="Pfam" id="PF00082"/>
    </source>
</evidence>
<protein>
    <submittedName>
        <fullName evidence="8">Peptidase S8 and S53 subtilisin kexin sedolisin</fullName>
    </submittedName>
</protein>